<sequence>MNARQEKILARLRTQQSLTIAELTTVLGVSRETVRKDLYVLEQQGLLTKVRGGAVLTAANMETAYPLRRTVRTTVKDAIARAAVELIAPGDTVFLDYGTTTFAIASRLAQQVEDLTGITAVTCSIPIARLLAETPDITVMLPGGVVRGSEHSLHGPLATRNLRALHFDMCFLGCSGADPVNGFTSIHALEAEVSALAVERSAATVVVADHTKLGAVAPNVTATSDKPALLVTDTSADPQLLAGFRSRGLDVRVV</sequence>
<dbReference type="Gene3D" id="3.40.50.1360">
    <property type="match status" value="1"/>
</dbReference>
<dbReference type="SMART" id="SM01134">
    <property type="entry name" value="DeoRC"/>
    <property type="match status" value="1"/>
</dbReference>
<organism evidence="5 6">
    <name type="scientific">Actinomyces israelii</name>
    <dbReference type="NCBI Taxonomy" id="1659"/>
    <lineage>
        <taxon>Bacteria</taxon>
        <taxon>Bacillati</taxon>
        <taxon>Actinomycetota</taxon>
        <taxon>Actinomycetes</taxon>
        <taxon>Actinomycetales</taxon>
        <taxon>Actinomycetaceae</taxon>
        <taxon>Actinomyces</taxon>
    </lineage>
</organism>
<dbReference type="InterPro" id="IPR050313">
    <property type="entry name" value="Carb_Metab_HTH_regulators"/>
</dbReference>
<accession>A0ABT4I797</accession>
<dbReference type="InterPro" id="IPR018356">
    <property type="entry name" value="Tscrpt_reg_HTH_DeoR_CS"/>
</dbReference>
<dbReference type="PRINTS" id="PR00037">
    <property type="entry name" value="HTHLACR"/>
</dbReference>
<dbReference type="PANTHER" id="PTHR30363:SF44">
    <property type="entry name" value="AGA OPERON TRANSCRIPTIONAL REPRESSOR-RELATED"/>
    <property type="match status" value="1"/>
</dbReference>
<keyword evidence="2 5" id="KW-0238">DNA-binding</keyword>
<dbReference type="Gene3D" id="1.10.10.10">
    <property type="entry name" value="Winged helix-like DNA-binding domain superfamily/Winged helix DNA-binding domain"/>
    <property type="match status" value="1"/>
</dbReference>
<keyword evidence="1" id="KW-0805">Transcription regulation</keyword>
<protein>
    <submittedName>
        <fullName evidence="5">DeoR/GlpR family DNA-binding transcription regulator</fullName>
    </submittedName>
</protein>
<dbReference type="RefSeq" id="WP_268917157.1">
    <property type="nucleotide sequence ID" value="NZ_JAPTMY010000010.1"/>
</dbReference>
<dbReference type="Pfam" id="PF00455">
    <property type="entry name" value="DeoRC"/>
    <property type="match status" value="1"/>
</dbReference>
<dbReference type="PANTHER" id="PTHR30363">
    <property type="entry name" value="HTH-TYPE TRANSCRIPTIONAL REGULATOR SRLR-RELATED"/>
    <property type="match status" value="1"/>
</dbReference>
<dbReference type="SMART" id="SM00420">
    <property type="entry name" value="HTH_DEOR"/>
    <property type="match status" value="1"/>
</dbReference>
<name>A0ABT4I797_9ACTO</name>
<dbReference type="PROSITE" id="PS00894">
    <property type="entry name" value="HTH_DEOR_1"/>
    <property type="match status" value="1"/>
</dbReference>
<evidence type="ECO:0000313" key="5">
    <source>
        <dbReference type="EMBL" id="MCZ0857606.1"/>
    </source>
</evidence>
<evidence type="ECO:0000256" key="2">
    <source>
        <dbReference type="ARBA" id="ARBA00023125"/>
    </source>
</evidence>
<evidence type="ECO:0000256" key="1">
    <source>
        <dbReference type="ARBA" id="ARBA00023015"/>
    </source>
</evidence>
<dbReference type="InterPro" id="IPR036390">
    <property type="entry name" value="WH_DNA-bd_sf"/>
</dbReference>
<gene>
    <name evidence="5" type="ORF">OHJ16_06065</name>
</gene>
<dbReference type="GO" id="GO:0003677">
    <property type="term" value="F:DNA binding"/>
    <property type="evidence" value="ECO:0007669"/>
    <property type="project" value="UniProtKB-KW"/>
</dbReference>
<evidence type="ECO:0000256" key="3">
    <source>
        <dbReference type="ARBA" id="ARBA00023163"/>
    </source>
</evidence>
<dbReference type="InterPro" id="IPR001034">
    <property type="entry name" value="DeoR_HTH"/>
</dbReference>
<comment type="caution">
    <text evidence="5">The sequence shown here is derived from an EMBL/GenBank/DDBJ whole genome shotgun (WGS) entry which is preliminary data.</text>
</comment>
<dbReference type="SUPFAM" id="SSF46785">
    <property type="entry name" value="Winged helix' DNA-binding domain"/>
    <property type="match status" value="1"/>
</dbReference>
<dbReference type="Pfam" id="PF08220">
    <property type="entry name" value="HTH_DeoR"/>
    <property type="match status" value="1"/>
</dbReference>
<dbReference type="SUPFAM" id="SSF100950">
    <property type="entry name" value="NagB/RpiA/CoA transferase-like"/>
    <property type="match status" value="1"/>
</dbReference>
<reference evidence="5" key="1">
    <citation type="submission" date="2022-10" db="EMBL/GenBank/DDBJ databases">
        <title>Genome sequence of Actinomyces israelii ATCC 10048.</title>
        <authorList>
            <person name="Watt R.M."/>
            <person name="Tong W.M."/>
        </authorList>
    </citation>
    <scope>NUCLEOTIDE SEQUENCE</scope>
    <source>
        <strain evidence="5">ATCC 10048</strain>
    </source>
</reference>
<dbReference type="InterPro" id="IPR036388">
    <property type="entry name" value="WH-like_DNA-bd_sf"/>
</dbReference>
<evidence type="ECO:0000313" key="6">
    <source>
        <dbReference type="Proteomes" id="UP001072034"/>
    </source>
</evidence>
<dbReference type="EMBL" id="JAPTMY010000010">
    <property type="protein sequence ID" value="MCZ0857606.1"/>
    <property type="molecule type" value="Genomic_DNA"/>
</dbReference>
<keyword evidence="6" id="KW-1185">Reference proteome</keyword>
<dbReference type="Proteomes" id="UP001072034">
    <property type="component" value="Unassembled WGS sequence"/>
</dbReference>
<feature type="domain" description="HTH deoR-type" evidence="4">
    <location>
        <begin position="1"/>
        <end position="56"/>
    </location>
</feature>
<keyword evidence="3" id="KW-0804">Transcription</keyword>
<dbReference type="InterPro" id="IPR037171">
    <property type="entry name" value="NagB/RpiA_transferase-like"/>
</dbReference>
<dbReference type="InterPro" id="IPR014036">
    <property type="entry name" value="DeoR-like_C"/>
</dbReference>
<dbReference type="PROSITE" id="PS51000">
    <property type="entry name" value="HTH_DEOR_2"/>
    <property type="match status" value="1"/>
</dbReference>
<evidence type="ECO:0000259" key="4">
    <source>
        <dbReference type="PROSITE" id="PS51000"/>
    </source>
</evidence>
<proteinExistence type="predicted"/>